<dbReference type="EMBL" id="LKTR01000023">
    <property type="protein sequence ID" value="PKD18601.1"/>
    <property type="molecule type" value="Genomic_DNA"/>
</dbReference>
<reference evidence="4 6" key="1">
    <citation type="submission" date="2015-10" db="EMBL/GenBank/DDBJ databases">
        <title>Draft genome sequence of Salegentibacter salinarum KCTC 12975.</title>
        <authorList>
            <person name="Lin W."/>
            <person name="Zheng Q."/>
        </authorList>
    </citation>
    <scope>NUCLEOTIDE SEQUENCE [LARGE SCALE GENOMIC DNA]</scope>
    <source>
        <strain evidence="4 6">KCTC 12974</strain>
    </source>
</reference>
<evidence type="ECO:0000313" key="6">
    <source>
        <dbReference type="Proteomes" id="UP000232533"/>
    </source>
</evidence>
<evidence type="ECO:0000256" key="1">
    <source>
        <dbReference type="SAM" id="Phobius"/>
    </source>
</evidence>
<evidence type="ECO:0000313" key="5">
    <source>
        <dbReference type="Proteomes" id="UP000176009"/>
    </source>
</evidence>
<comment type="caution">
    <text evidence="4">The sequence shown here is derived from an EMBL/GenBank/DDBJ whole genome shotgun (WGS) entry which is preliminary data.</text>
</comment>
<keyword evidence="5" id="KW-1185">Reference proteome</keyword>
<dbReference type="AlphaFoldDB" id="A0A2N0TV63"/>
<dbReference type="Proteomes" id="UP000232533">
    <property type="component" value="Unassembled WGS sequence"/>
</dbReference>
<feature type="domain" description="DUF2007" evidence="2">
    <location>
        <begin position="5"/>
        <end position="70"/>
    </location>
</feature>
<dbReference type="InterPro" id="IPR011322">
    <property type="entry name" value="N-reg_PII-like_a/b"/>
</dbReference>
<evidence type="ECO:0000259" key="2">
    <source>
        <dbReference type="Pfam" id="PF09413"/>
    </source>
</evidence>
<gene>
    <name evidence="4" type="ORF">APR40_03280</name>
    <name evidence="3" type="ORF">BHS39_03280</name>
</gene>
<keyword evidence="1" id="KW-0472">Membrane</keyword>
<dbReference type="SUPFAM" id="SSF54913">
    <property type="entry name" value="GlnB-like"/>
    <property type="match status" value="1"/>
</dbReference>
<dbReference type="Proteomes" id="UP000176009">
    <property type="component" value="Unassembled WGS sequence"/>
</dbReference>
<sequence length="147" mass="16730">MSTFVNIARFQYSSEAQIVKGKLQSEGIEVFLADQVLIDTDPLVSQAIGGVKLNVYADDEERARAILSEIDNYSLNDEGNRVVCPNCESSRVKVYTHIKDVRSFFAFLFSFLTFALPIHYKYDYHCENCEEKFSLNQPDAGRKLGKE</sequence>
<feature type="transmembrane region" description="Helical" evidence="1">
    <location>
        <begin position="101"/>
        <end position="120"/>
    </location>
</feature>
<evidence type="ECO:0000313" key="4">
    <source>
        <dbReference type="EMBL" id="PKD18601.1"/>
    </source>
</evidence>
<reference evidence="3 5" key="2">
    <citation type="submission" date="2016-09" db="EMBL/GenBank/DDBJ databases">
        <title>Genome Sequence of Salegentibacter salarius,Isolated from a Marine Solar Saltern of the Yellow Sea in South Korea.</title>
        <authorList>
            <person name="Zheng Q."/>
            <person name="Liu Y."/>
        </authorList>
    </citation>
    <scope>NUCLEOTIDE SEQUENCE [LARGE SCALE GENOMIC DNA]</scope>
    <source>
        <strain evidence="3 5">KCTC 12974</strain>
    </source>
</reference>
<dbReference type="EMBL" id="MJBR01000023">
    <property type="protein sequence ID" value="OEY72280.1"/>
    <property type="molecule type" value="Genomic_DNA"/>
</dbReference>
<keyword evidence="1" id="KW-0812">Transmembrane</keyword>
<dbReference type="RefSeq" id="WP_070054569.1">
    <property type="nucleotide sequence ID" value="NZ_FVZF01000003.1"/>
</dbReference>
<proteinExistence type="predicted"/>
<accession>A0A2N0TV63</accession>
<keyword evidence="1" id="KW-1133">Transmembrane helix</keyword>
<protein>
    <recommendedName>
        <fullName evidence="2">DUF2007 domain-containing protein</fullName>
    </recommendedName>
</protein>
<organism evidence="4 6">
    <name type="scientific">Salegentibacter salarius</name>
    <dbReference type="NCBI Taxonomy" id="435906"/>
    <lineage>
        <taxon>Bacteria</taxon>
        <taxon>Pseudomonadati</taxon>
        <taxon>Bacteroidota</taxon>
        <taxon>Flavobacteriia</taxon>
        <taxon>Flavobacteriales</taxon>
        <taxon>Flavobacteriaceae</taxon>
        <taxon>Salegentibacter</taxon>
    </lineage>
</organism>
<dbReference type="Pfam" id="PF09413">
    <property type="entry name" value="DUF2007"/>
    <property type="match status" value="1"/>
</dbReference>
<dbReference type="OrthoDB" id="8480302at2"/>
<evidence type="ECO:0000313" key="3">
    <source>
        <dbReference type="EMBL" id="OEY72280.1"/>
    </source>
</evidence>
<name>A0A2N0TV63_9FLAO</name>
<dbReference type="InterPro" id="IPR018551">
    <property type="entry name" value="DUF2007"/>
</dbReference>
<dbReference type="Gene3D" id="3.30.70.790">
    <property type="entry name" value="UreE, C-terminal domain"/>
    <property type="match status" value="1"/>
</dbReference>